<dbReference type="PRINTS" id="PR00053">
    <property type="entry name" value="FORKHEAD"/>
</dbReference>
<dbReference type="SUPFAM" id="SSF46785">
    <property type="entry name" value="Winged helix' DNA-binding domain"/>
    <property type="match status" value="1"/>
</dbReference>
<dbReference type="InterPro" id="IPR030456">
    <property type="entry name" value="TF_fork_head_CS_2"/>
</dbReference>
<dbReference type="Pfam" id="PF00250">
    <property type="entry name" value="Forkhead"/>
    <property type="match status" value="1"/>
</dbReference>
<dbReference type="PROSITE" id="PS00657">
    <property type="entry name" value="FORK_HEAD_1"/>
    <property type="match status" value="1"/>
</dbReference>
<evidence type="ECO:0000313" key="10">
    <source>
        <dbReference type="WBParaSite" id="Gr19_v10_g15635.t1"/>
    </source>
</evidence>
<dbReference type="InterPro" id="IPR036388">
    <property type="entry name" value="WH-like_DNA-bd_sf"/>
</dbReference>
<dbReference type="WBParaSite" id="Gr19_v10_g15635.t1">
    <property type="protein sequence ID" value="Gr19_v10_g15635.t1"/>
    <property type="gene ID" value="Gr19_v10_g15635"/>
</dbReference>
<keyword evidence="3 6" id="KW-0238">DNA-binding</keyword>
<dbReference type="GO" id="GO:0000981">
    <property type="term" value="F:DNA-binding transcription factor activity, RNA polymerase II-specific"/>
    <property type="evidence" value="ECO:0007669"/>
    <property type="project" value="TreeGrafter"/>
</dbReference>
<dbReference type="GO" id="GO:0009653">
    <property type="term" value="P:anatomical structure morphogenesis"/>
    <property type="evidence" value="ECO:0007669"/>
    <property type="project" value="TreeGrafter"/>
</dbReference>
<feature type="region of interest" description="Disordered" evidence="7">
    <location>
        <begin position="232"/>
        <end position="262"/>
    </location>
</feature>
<dbReference type="SMART" id="SM00339">
    <property type="entry name" value="FH"/>
    <property type="match status" value="1"/>
</dbReference>
<dbReference type="InterPro" id="IPR018122">
    <property type="entry name" value="TF_fork_head_CS_1"/>
</dbReference>
<keyword evidence="4" id="KW-0804">Transcription</keyword>
<dbReference type="Proteomes" id="UP000887572">
    <property type="component" value="Unplaced"/>
</dbReference>
<dbReference type="PANTHER" id="PTHR11829:SF377">
    <property type="entry name" value="FORK HEAD DOMAIN-CONTAINING PROTEIN FD4-RELATED"/>
    <property type="match status" value="1"/>
</dbReference>
<keyword evidence="5 6" id="KW-0539">Nucleus</keyword>
<sequence length="405" mass="45853">MLSRRGGGGRSRIGCIRTVVANVQKRRHRRRAFTQTGDQPTNPGLVWFLTFGGRLLLHQPNKFNSNFKIFLRHKILCQKMPRPVKSSFEDQKPPFSYIWLTYMAIQSSEDKMLPLTDIYKFIMDRFPFYRQNTRRWQNSLRHNLSFNDCFIKVPRRSDKPGKGSCWAIHPKAIQMFENGSCLRRQKRFKLDPFAPGRLSKRKMAAQRTEGGKRKSINGEELASLAARRRMRTTGGSAEGLSTEMGVDLNTNDAGDGDSSGEEWRQREQQQMAATMMVLSSAHRILMLHQLGELCPPPPTTQAMLPFLLQPPPFIAPPALDNICPHHLPLFNQQQKQQQQHTFALSPVDVKHSLQQLLKLPIAFQQDQAVHPPVCPFLPLPASSSSYSSSSSSASSAFSISSLLAE</sequence>
<accession>A0A914HBU5</accession>
<feature type="DNA-binding region" description="Fork-head" evidence="6">
    <location>
        <begin position="92"/>
        <end position="186"/>
    </location>
</feature>
<evidence type="ECO:0000256" key="2">
    <source>
        <dbReference type="ARBA" id="ARBA00023015"/>
    </source>
</evidence>
<proteinExistence type="predicted"/>
<dbReference type="PANTHER" id="PTHR11829">
    <property type="entry name" value="FORKHEAD BOX PROTEIN"/>
    <property type="match status" value="1"/>
</dbReference>
<feature type="domain" description="Fork-head" evidence="8">
    <location>
        <begin position="92"/>
        <end position="186"/>
    </location>
</feature>
<comment type="subcellular location">
    <subcellularLocation>
        <location evidence="1 6">Nucleus</location>
    </subcellularLocation>
</comment>
<evidence type="ECO:0000256" key="1">
    <source>
        <dbReference type="ARBA" id="ARBA00004123"/>
    </source>
</evidence>
<dbReference type="FunFam" id="1.10.10.10:FF:000082">
    <property type="entry name" value="forkhead box protein B2"/>
    <property type="match status" value="1"/>
</dbReference>
<organism evidence="9 10">
    <name type="scientific">Globodera rostochiensis</name>
    <name type="common">Golden nematode worm</name>
    <name type="synonym">Heterodera rostochiensis</name>
    <dbReference type="NCBI Taxonomy" id="31243"/>
    <lineage>
        <taxon>Eukaryota</taxon>
        <taxon>Metazoa</taxon>
        <taxon>Ecdysozoa</taxon>
        <taxon>Nematoda</taxon>
        <taxon>Chromadorea</taxon>
        <taxon>Rhabditida</taxon>
        <taxon>Tylenchina</taxon>
        <taxon>Tylenchomorpha</taxon>
        <taxon>Tylenchoidea</taxon>
        <taxon>Heteroderidae</taxon>
        <taxon>Heteroderinae</taxon>
        <taxon>Globodera</taxon>
    </lineage>
</organism>
<feature type="region of interest" description="Disordered" evidence="7">
    <location>
        <begin position="385"/>
        <end position="405"/>
    </location>
</feature>
<name>A0A914HBU5_GLORO</name>
<keyword evidence="9" id="KW-1185">Reference proteome</keyword>
<dbReference type="GO" id="GO:0000978">
    <property type="term" value="F:RNA polymerase II cis-regulatory region sequence-specific DNA binding"/>
    <property type="evidence" value="ECO:0007669"/>
    <property type="project" value="TreeGrafter"/>
</dbReference>
<dbReference type="InterPro" id="IPR050211">
    <property type="entry name" value="FOX_domain-containing"/>
</dbReference>
<evidence type="ECO:0000313" key="9">
    <source>
        <dbReference type="Proteomes" id="UP000887572"/>
    </source>
</evidence>
<dbReference type="AlphaFoldDB" id="A0A914HBU5"/>
<evidence type="ECO:0000256" key="3">
    <source>
        <dbReference type="ARBA" id="ARBA00023125"/>
    </source>
</evidence>
<dbReference type="Gene3D" id="1.10.10.10">
    <property type="entry name" value="Winged helix-like DNA-binding domain superfamily/Winged helix DNA-binding domain"/>
    <property type="match status" value="1"/>
</dbReference>
<evidence type="ECO:0000256" key="4">
    <source>
        <dbReference type="ARBA" id="ARBA00023163"/>
    </source>
</evidence>
<protein>
    <submittedName>
        <fullName evidence="10">Fork-head domain-containing protein</fullName>
    </submittedName>
</protein>
<dbReference type="PROSITE" id="PS00658">
    <property type="entry name" value="FORK_HEAD_2"/>
    <property type="match status" value="1"/>
</dbReference>
<evidence type="ECO:0000256" key="5">
    <source>
        <dbReference type="ARBA" id="ARBA00023242"/>
    </source>
</evidence>
<keyword evidence="2" id="KW-0805">Transcription regulation</keyword>
<dbReference type="InterPro" id="IPR001766">
    <property type="entry name" value="Fork_head_dom"/>
</dbReference>
<dbReference type="PROSITE" id="PS50039">
    <property type="entry name" value="FORK_HEAD_3"/>
    <property type="match status" value="1"/>
</dbReference>
<dbReference type="GO" id="GO:0005634">
    <property type="term" value="C:nucleus"/>
    <property type="evidence" value="ECO:0007669"/>
    <property type="project" value="UniProtKB-SubCell"/>
</dbReference>
<dbReference type="GO" id="GO:0030154">
    <property type="term" value="P:cell differentiation"/>
    <property type="evidence" value="ECO:0007669"/>
    <property type="project" value="TreeGrafter"/>
</dbReference>
<evidence type="ECO:0000256" key="7">
    <source>
        <dbReference type="SAM" id="MobiDB-lite"/>
    </source>
</evidence>
<evidence type="ECO:0000256" key="6">
    <source>
        <dbReference type="PROSITE-ProRule" id="PRU00089"/>
    </source>
</evidence>
<reference evidence="10" key="1">
    <citation type="submission" date="2022-11" db="UniProtKB">
        <authorList>
            <consortium name="WormBaseParasite"/>
        </authorList>
    </citation>
    <scope>IDENTIFICATION</scope>
</reference>
<evidence type="ECO:0000259" key="8">
    <source>
        <dbReference type="PROSITE" id="PS50039"/>
    </source>
</evidence>
<dbReference type="InterPro" id="IPR036390">
    <property type="entry name" value="WH_DNA-bd_sf"/>
</dbReference>